<evidence type="ECO:0000256" key="1">
    <source>
        <dbReference type="SAM" id="MobiDB-lite"/>
    </source>
</evidence>
<dbReference type="EMBL" id="AP004785">
    <property type="protein sequence ID" value="BAD37773.1"/>
    <property type="molecule type" value="Genomic_DNA"/>
</dbReference>
<reference evidence="3" key="2">
    <citation type="submission" date="2002-05" db="EMBL/GenBank/DDBJ databases">
        <title>Oryza sativa nipponbare(GA3) genomic DNA, chromosome 6, BAC clone:OSJNBa0080E19.</title>
        <authorList>
            <person name="Sasaki T."/>
            <person name="Matsumoto T."/>
            <person name="Katayose Y."/>
        </authorList>
    </citation>
    <scope>NUCLEOTIDE SEQUENCE</scope>
</reference>
<dbReference type="EMBL" id="AP005170">
    <property type="protein sequence ID" value="BAD37914.1"/>
    <property type="molecule type" value="Genomic_DNA"/>
</dbReference>
<name>Q67VA5_ORYSJ</name>
<feature type="region of interest" description="Disordered" evidence="1">
    <location>
        <begin position="37"/>
        <end position="57"/>
    </location>
</feature>
<evidence type="ECO:0000313" key="4">
    <source>
        <dbReference type="Proteomes" id="UP000000763"/>
    </source>
</evidence>
<reference evidence="4" key="3">
    <citation type="journal article" date="2005" name="Nature">
        <title>The map-based sequence of the rice genome.</title>
        <authorList>
            <consortium name="International rice genome sequencing project (IRGSP)"/>
            <person name="Matsumoto T."/>
            <person name="Wu J."/>
            <person name="Kanamori H."/>
            <person name="Katayose Y."/>
            <person name="Fujisawa M."/>
            <person name="Namiki N."/>
            <person name="Mizuno H."/>
            <person name="Yamamoto K."/>
            <person name="Antonio B.A."/>
            <person name="Baba T."/>
            <person name="Sakata K."/>
            <person name="Nagamura Y."/>
            <person name="Aoki H."/>
            <person name="Arikawa K."/>
            <person name="Arita K."/>
            <person name="Bito T."/>
            <person name="Chiden Y."/>
            <person name="Fujitsuka N."/>
            <person name="Fukunaka R."/>
            <person name="Hamada M."/>
            <person name="Harada C."/>
            <person name="Hayashi A."/>
            <person name="Hijishita S."/>
            <person name="Honda M."/>
            <person name="Hosokawa S."/>
            <person name="Ichikawa Y."/>
            <person name="Idonuma A."/>
            <person name="Iijima M."/>
            <person name="Ikeda M."/>
            <person name="Ikeno M."/>
            <person name="Ito K."/>
            <person name="Ito S."/>
            <person name="Ito T."/>
            <person name="Ito Y."/>
            <person name="Ito Y."/>
            <person name="Iwabuchi A."/>
            <person name="Kamiya K."/>
            <person name="Karasawa W."/>
            <person name="Kurita K."/>
            <person name="Katagiri S."/>
            <person name="Kikuta A."/>
            <person name="Kobayashi H."/>
            <person name="Kobayashi N."/>
            <person name="Machita K."/>
            <person name="Maehara T."/>
            <person name="Masukawa M."/>
            <person name="Mizubayashi T."/>
            <person name="Mukai Y."/>
            <person name="Nagasaki H."/>
            <person name="Nagata Y."/>
            <person name="Naito S."/>
            <person name="Nakashima M."/>
            <person name="Nakama Y."/>
            <person name="Nakamichi Y."/>
            <person name="Nakamura M."/>
            <person name="Meguro A."/>
            <person name="Negishi M."/>
            <person name="Ohta I."/>
            <person name="Ohta T."/>
            <person name="Okamoto M."/>
            <person name="Ono N."/>
            <person name="Saji S."/>
            <person name="Sakaguchi M."/>
            <person name="Sakai K."/>
            <person name="Shibata M."/>
            <person name="Shimokawa T."/>
            <person name="Song J."/>
            <person name="Takazaki Y."/>
            <person name="Terasawa K."/>
            <person name="Tsugane M."/>
            <person name="Tsuji K."/>
            <person name="Ueda S."/>
            <person name="Waki K."/>
            <person name="Yamagata H."/>
            <person name="Yamamoto M."/>
            <person name="Yamamoto S."/>
            <person name="Yamane H."/>
            <person name="Yoshiki S."/>
            <person name="Yoshihara R."/>
            <person name="Yukawa K."/>
            <person name="Zhong H."/>
            <person name="Yano M."/>
            <person name="Yuan Q."/>
            <person name="Ouyang S."/>
            <person name="Liu J."/>
            <person name="Jones K.M."/>
            <person name="Gansberger K."/>
            <person name="Moffat K."/>
            <person name="Hill J."/>
            <person name="Bera J."/>
            <person name="Fadrosh D."/>
            <person name="Jin S."/>
            <person name="Johri S."/>
            <person name="Kim M."/>
            <person name="Overton L."/>
            <person name="Reardon M."/>
            <person name="Tsitrin T."/>
            <person name="Vuong H."/>
            <person name="Weaver B."/>
            <person name="Ciecko A."/>
            <person name="Tallon L."/>
            <person name="Jackson J."/>
            <person name="Pai G."/>
            <person name="Aken S.V."/>
            <person name="Utterback T."/>
            <person name="Reidmuller S."/>
            <person name="Feldblyum T."/>
            <person name="Hsiao J."/>
            <person name="Zismann V."/>
            <person name="Iobst S."/>
            <person name="de Vazeille A.R."/>
            <person name="Buell C.R."/>
            <person name="Ying K."/>
            <person name="Li Y."/>
            <person name="Lu T."/>
            <person name="Huang Y."/>
            <person name="Zhao Q."/>
            <person name="Feng Q."/>
            <person name="Zhang L."/>
            <person name="Zhu J."/>
            <person name="Weng Q."/>
            <person name="Mu J."/>
            <person name="Lu Y."/>
            <person name="Fan D."/>
            <person name="Liu Y."/>
            <person name="Guan J."/>
            <person name="Zhang Y."/>
            <person name="Yu S."/>
            <person name="Liu X."/>
            <person name="Zhang Y."/>
            <person name="Hong G."/>
            <person name="Han B."/>
            <person name="Choisne N."/>
            <person name="Demange N."/>
            <person name="Orjeda G."/>
            <person name="Samain S."/>
            <person name="Cattolico L."/>
            <person name="Pelletier E."/>
            <person name="Couloux A."/>
            <person name="Segurens B."/>
            <person name="Wincker P."/>
            <person name="D'Hont A."/>
            <person name="Scarpelli C."/>
            <person name="Weissenbach J."/>
            <person name="Salanoubat M."/>
            <person name="Quetier F."/>
            <person name="Yu Y."/>
            <person name="Kim H.R."/>
            <person name="Rambo T."/>
            <person name="Currie J."/>
            <person name="Collura K."/>
            <person name="Luo M."/>
            <person name="Yang T."/>
            <person name="Ammiraju J.S.S."/>
            <person name="Engler F."/>
            <person name="Soderlund C."/>
            <person name="Wing R.A."/>
            <person name="Palmer L.E."/>
            <person name="de la Bastide M."/>
            <person name="Spiegel L."/>
            <person name="Nascimento L."/>
            <person name="Zutavern T."/>
            <person name="O'Shaughnessy A."/>
            <person name="Dike S."/>
            <person name="Dedhia N."/>
            <person name="Preston R."/>
            <person name="Balija V."/>
            <person name="McCombie W.R."/>
            <person name="Chow T."/>
            <person name="Chen H."/>
            <person name="Chung M."/>
            <person name="Chen C."/>
            <person name="Shaw J."/>
            <person name="Wu H."/>
            <person name="Hsiao K."/>
            <person name="Chao Y."/>
            <person name="Chu M."/>
            <person name="Cheng C."/>
            <person name="Hour A."/>
            <person name="Lee P."/>
            <person name="Lin S."/>
            <person name="Lin Y."/>
            <person name="Liou J."/>
            <person name="Liu S."/>
            <person name="Hsing Y."/>
            <person name="Raghuvanshi S."/>
            <person name="Mohanty A."/>
            <person name="Bharti A.K."/>
            <person name="Gaur A."/>
            <person name="Gupta V."/>
            <person name="Kumar D."/>
            <person name="Ravi V."/>
            <person name="Vij S."/>
            <person name="Kapur A."/>
            <person name="Khurana P."/>
            <person name="Khurana P."/>
            <person name="Khurana J.P."/>
            <person name="Tyagi A.K."/>
            <person name="Gaikwad K."/>
            <person name="Singh A."/>
            <person name="Dalal V."/>
            <person name="Srivastava S."/>
            <person name="Dixit A."/>
            <person name="Pal A.K."/>
            <person name="Ghazi I.A."/>
            <person name="Yadav M."/>
            <person name="Pandit A."/>
            <person name="Bhargava A."/>
            <person name="Sureshbabu K."/>
            <person name="Batra K."/>
            <person name="Sharma T.R."/>
            <person name="Mohapatra T."/>
            <person name="Singh N.K."/>
            <person name="Messing J."/>
            <person name="Nelson A.B."/>
            <person name="Fuks G."/>
            <person name="Kavchok S."/>
            <person name="Keizer G."/>
            <person name="Linton E."/>
            <person name="Llaca V."/>
            <person name="Song R."/>
            <person name="Tanyolac B."/>
            <person name="Young S."/>
            <person name="Ho-Il K."/>
            <person name="Hahn J.H."/>
            <person name="Sangsakoo G."/>
            <person name="Vanavichit A."/>
            <person name="de Mattos Luiz.A.T."/>
            <person name="Zimmer P.D."/>
            <person name="Malone G."/>
            <person name="Dellagostin O."/>
            <person name="de Oliveira A.C."/>
            <person name="Bevan M."/>
            <person name="Bancroft I."/>
            <person name="Minx P."/>
            <person name="Cordum H."/>
            <person name="Wilson R."/>
            <person name="Cheng Z."/>
            <person name="Jin W."/>
            <person name="Jiang J."/>
            <person name="Leong S.A."/>
            <person name="Iwama H."/>
            <person name="Gojobori T."/>
            <person name="Itoh T."/>
            <person name="Niimura Y."/>
            <person name="Fujii Y."/>
            <person name="Habara T."/>
            <person name="Sakai H."/>
            <person name="Sato Y."/>
            <person name="Wilson G."/>
            <person name="Kumar K."/>
            <person name="McCouch S."/>
            <person name="Juretic N."/>
            <person name="Hoen D."/>
            <person name="Wright S."/>
            <person name="Bruskiewich R."/>
            <person name="Bureau T."/>
            <person name="Miyao A."/>
            <person name="Hirochika H."/>
            <person name="Nishikawa T."/>
            <person name="Kadowaki K."/>
            <person name="Sugiura M."/>
            <person name="Burr B."/>
            <person name="Sasaki T."/>
        </authorList>
    </citation>
    <scope>NUCLEOTIDE SEQUENCE [LARGE SCALE GENOMIC DNA]</scope>
    <source>
        <strain evidence="4">cv. Nipponbare</strain>
    </source>
</reference>
<proteinExistence type="predicted"/>
<organism evidence="3 4">
    <name type="scientific">Oryza sativa subsp. japonica</name>
    <name type="common">Rice</name>
    <dbReference type="NCBI Taxonomy" id="39947"/>
    <lineage>
        <taxon>Eukaryota</taxon>
        <taxon>Viridiplantae</taxon>
        <taxon>Streptophyta</taxon>
        <taxon>Embryophyta</taxon>
        <taxon>Tracheophyta</taxon>
        <taxon>Spermatophyta</taxon>
        <taxon>Magnoliopsida</taxon>
        <taxon>Liliopsida</taxon>
        <taxon>Poales</taxon>
        <taxon>Poaceae</taxon>
        <taxon>BOP clade</taxon>
        <taxon>Oryzoideae</taxon>
        <taxon>Oryzeae</taxon>
        <taxon>Oryzinae</taxon>
        <taxon>Oryza</taxon>
        <taxon>Oryza sativa</taxon>
    </lineage>
</organism>
<evidence type="ECO:0000313" key="3">
    <source>
        <dbReference type="EMBL" id="BAD37914.1"/>
    </source>
</evidence>
<evidence type="ECO:0000313" key="2">
    <source>
        <dbReference type="EMBL" id="BAD37773.1"/>
    </source>
</evidence>
<gene>
    <name evidence="3" type="ORF">OSJNBa0080E19.1</name>
    <name evidence="2" type="ORF">OSJNBb0061B07.16</name>
</gene>
<accession>Q67VA5</accession>
<dbReference type="AlphaFoldDB" id="Q67VA5"/>
<dbReference type="Proteomes" id="UP000000763">
    <property type="component" value="Chromosome 6"/>
</dbReference>
<reference evidence="4" key="4">
    <citation type="journal article" date="2008" name="Nucleic Acids Res.">
        <title>The rice annotation project database (RAP-DB): 2008 update.</title>
        <authorList>
            <consortium name="The rice annotation project (RAP)"/>
        </authorList>
    </citation>
    <scope>GENOME REANNOTATION</scope>
    <source>
        <strain evidence="4">cv. Nipponbare</strain>
    </source>
</reference>
<sequence>MKLTEAETAPAVLFLTAAGVSTLLDRAIAAPASAGLGAAADDSEGDEGGDIGGAGGEAIVISDDVGLGRRERGQGCHLQRGSLCPLPAAAAPSLHERAPTHVPSACILLPPPPPTSTSWRRRGSTLRASLRPRPRPLPPRAGATAGSLPTPSTAAAPYLHELAPTRVPCRHRVPPPQLAGTRDIEPGVDRVRDGMVSSRKTFPLLSTADLSLFSTKQTVFTSVESSS</sequence>
<protein>
    <submittedName>
        <fullName evidence="3">Uncharacterized protein</fullName>
    </submittedName>
</protein>
<feature type="region of interest" description="Disordered" evidence="1">
    <location>
        <begin position="105"/>
        <end position="151"/>
    </location>
</feature>
<feature type="compositionally biased region" description="Basic residues" evidence="1">
    <location>
        <begin position="119"/>
        <end position="134"/>
    </location>
</feature>
<reference evidence="2" key="1">
    <citation type="submission" date="2002-02" db="EMBL/GenBank/DDBJ databases">
        <title>Oryza sativa nipponbare(GA3) genomic DNA, chromosome 6, BAC clone:OSJNBb0061B07.</title>
        <authorList>
            <person name="Sasaki T."/>
            <person name="Matsumoto T."/>
            <person name="Yamamoto K."/>
        </authorList>
    </citation>
    <scope>NUCLEOTIDE SEQUENCE</scope>
</reference>